<dbReference type="RefSeq" id="XP_024729099.1">
    <property type="nucleotide sequence ID" value="XM_024871360.1"/>
</dbReference>
<gene>
    <name evidence="2" type="ORF">K444DRAFT_255892</name>
</gene>
<evidence type="ECO:0000313" key="2">
    <source>
        <dbReference type="EMBL" id="PMD52195.1"/>
    </source>
</evidence>
<protein>
    <submittedName>
        <fullName evidence="2">Uncharacterized protein</fullName>
    </submittedName>
</protein>
<dbReference type="EMBL" id="KZ613912">
    <property type="protein sequence ID" value="PMD52195.1"/>
    <property type="molecule type" value="Genomic_DNA"/>
</dbReference>
<dbReference type="Proteomes" id="UP000235371">
    <property type="component" value="Unassembled WGS sequence"/>
</dbReference>
<keyword evidence="3" id="KW-1185">Reference proteome</keyword>
<sequence length="204" mass="23273">MSFKLIHQHLPKSKYTLPAPHATRPFAAVRVPLYRRHQALSKAWGNRDRPDQSTPETVKHVSRVPNADNCAMNLSQMSDSIEQVVRMPRPGKGILEKRSWWSDSLENEQPSKAYQCTRLWLTFHSDPGSAMAMESNHALLHALEVRSRRRGGGGTEEPRGNTRSERLSTTVAQRPAGEWFRYRFRNRLHLTSKVKKGAGRQVAL</sequence>
<accession>A0A2J6SN53</accession>
<reference evidence="2 3" key="1">
    <citation type="submission" date="2016-04" db="EMBL/GenBank/DDBJ databases">
        <title>A degradative enzymes factory behind the ericoid mycorrhizal symbiosis.</title>
        <authorList>
            <consortium name="DOE Joint Genome Institute"/>
            <person name="Martino E."/>
            <person name="Morin E."/>
            <person name="Grelet G."/>
            <person name="Kuo A."/>
            <person name="Kohler A."/>
            <person name="Daghino S."/>
            <person name="Barry K."/>
            <person name="Choi C."/>
            <person name="Cichocki N."/>
            <person name="Clum A."/>
            <person name="Copeland A."/>
            <person name="Hainaut M."/>
            <person name="Haridas S."/>
            <person name="Labutti K."/>
            <person name="Lindquist E."/>
            <person name="Lipzen A."/>
            <person name="Khouja H.-R."/>
            <person name="Murat C."/>
            <person name="Ohm R."/>
            <person name="Olson A."/>
            <person name="Spatafora J."/>
            <person name="Veneault-Fourrey C."/>
            <person name="Henrissat B."/>
            <person name="Grigoriev I."/>
            <person name="Martin F."/>
            <person name="Perotto S."/>
        </authorList>
    </citation>
    <scope>NUCLEOTIDE SEQUENCE [LARGE SCALE GENOMIC DNA]</scope>
    <source>
        <strain evidence="2 3">E</strain>
    </source>
</reference>
<proteinExistence type="predicted"/>
<feature type="compositionally biased region" description="Basic and acidic residues" evidence="1">
    <location>
        <begin position="156"/>
        <end position="166"/>
    </location>
</feature>
<evidence type="ECO:0000256" key="1">
    <source>
        <dbReference type="SAM" id="MobiDB-lite"/>
    </source>
</evidence>
<feature type="region of interest" description="Disordered" evidence="1">
    <location>
        <begin position="145"/>
        <end position="168"/>
    </location>
</feature>
<dbReference type="AlphaFoldDB" id="A0A2J6SN53"/>
<evidence type="ECO:0000313" key="3">
    <source>
        <dbReference type="Proteomes" id="UP000235371"/>
    </source>
</evidence>
<dbReference type="GeneID" id="36579442"/>
<organism evidence="2 3">
    <name type="scientific">Hyaloscypha bicolor E</name>
    <dbReference type="NCBI Taxonomy" id="1095630"/>
    <lineage>
        <taxon>Eukaryota</taxon>
        <taxon>Fungi</taxon>
        <taxon>Dikarya</taxon>
        <taxon>Ascomycota</taxon>
        <taxon>Pezizomycotina</taxon>
        <taxon>Leotiomycetes</taxon>
        <taxon>Helotiales</taxon>
        <taxon>Hyaloscyphaceae</taxon>
        <taxon>Hyaloscypha</taxon>
        <taxon>Hyaloscypha bicolor</taxon>
    </lineage>
</organism>
<name>A0A2J6SN53_9HELO</name>
<dbReference type="InParanoid" id="A0A2J6SN53"/>